<keyword evidence="2" id="KW-1185">Reference proteome</keyword>
<name>A0A841RGD6_9SPIO</name>
<gene>
    <name evidence="1" type="ORF">HNR50_003268</name>
</gene>
<sequence length="56" mass="6612">MKEKIGEQYIRLDLLSFEQAEMVLNYQKDHKEMKFGDIAVYLGFLDKDQIGNSIKE</sequence>
<evidence type="ECO:0000313" key="2">
    <source>
        <dbReference type="Proteomes" id="UP000587760"/>
    </source>
</evidence>
<dbReference type="EMBL" id="JACHGJ010000007">
    <property type="protein sequence ID" value="MBB6481588.1"/>
    <property type="molecule type" value="Genomic_DNA"/>
</dbReference>
<comment type="caution">
    <text evidence="1">The sequence shown here is derived from an EMBL/GenBank/DDBJ whole genome shotgun (WGS) entry which is preliminary data.</text>
</comment>
<dbReference type="RefSeq" id="WP_184747828.1">
    <property type="nucleotide sequence ID" value="NZ_JACHGJ010000007.1"/>
</dbReference>
<proteinExistence type="predicted"/>
<reference evidence="1 2" key="1">
    <citation type="submission" date="2020-08" db="EMBL/GenBank/DDBJ databases">
        <title>Genomic Encyclopedia of Type Strains, Phase IV (KMG-IV): sequencing the most valuable type-strain genomes for metagenomic binning, comparative biology and taxonomic classification.</title>
        <authorList>
            <person name="Goeker M."/>
        </authorList>
    </citation>
    <scope>NUCLEOTIDE SEQUENCE [LARGE SCALE GENOMIC DNA]</scope>
    <source>
        <strain evidence="1 2">DSM 2461</strain>
    </source>
</reference>
<dbReference type="Proteomes" id="UP000587760">
    <property type="component" value="Unassembled WGS sequence"/>
</dbReference>
<evidence type="ECO:0000313" key="1">
    <source>
        <dbReference type="EMBL" id="MBB6481588.1"/>
    </source>
</evidence>
<dbReference type="AlphaFoldDB" id="A0A841RGD6"/>
<accession>A0A841RGD6</accession>
<organism evidence="1 2">
    <name type="scientific">Spirochaeta isovalerica</name>
    <dbReference type="NCBI Taxonomy" id="150"/>
    <lineage>
        <taxon>Bacteria</taxon>
        <taxon>Pseudomonadati</taxon>
        <taxon>Spirochaetota</taxon>
        <taxon>Spirochaetia</taxon>
        <taxon>Spirochaetales</taxon>
        <taxon>Spirochaetaceae</taxon>
        <taxon>Spirochaeta</taxon>
    </lineage>
</organism>
<protein>
    <submittedName>
        <fullName evidence="1">Uncharacterized protein</fullName>
    </submittedName>
</protein>